<feature type="transmembrane region" description="Helical" evidence="2">
    <location>
        <begin position="102"/>
        <end position="120"/>
    </location>
</feature>
<dbReference type="AlphaFoldDB" id="A0A7G9RC22"/>
<reference evidence="3 4" key="1">
    <citation type="submission" date="2020-08" db="EMBL/GenBank/DDBJ databases">
        <title>Genome sequence of Nocardioides mesophilus KACC 16243T.</title>
        <authorList>
            <person name="Hyun D.-W."/>
            <person name="Bae J.-W."/>
        </authorList>
    </citation>
    <scope>NUCLEOTIDE SEQUENCE [LARGE SCALE GENOMIC DNA]</scope>
    <source>
        <strain evidence="3 4">KACC 16243</strain>
    </source>
</reference>
<evidence type="ECO:0008006" key="5">
    <source>
        <dbReference type="Google" id="ProtNLM"/>
    </source>
</evidence>
<dbReference type="Proteomes" id="UP000515947">
    <property type="component" value="Chromosome"/>
</dbReference>
<proteinExistence type="predicted"/>
<protein>
    <recommendedName>
        <fullName evidence="5">DUF308 domain-containing protein</fullName>
    </recommendedName>
</protein>
<feature type="compositionally biased region" description="Basic and acidic residues" evidence="1">
    <location>
        <begin position="1"/>
        <end position="11"/>
    </location>
</feature>
<keyword evidence="2" id="KW-1133">Transmembrane helix</keyword>
<dbReference type="KEGG" id="nmes:H9L09_01215"/>
<gene>
    <name evidence="3" type="ORF">H9L09_01215</name>
</gene>
<name>A0A7G9RC22_9ACTN</name>
<keyword evidence="2" id="KW-0812">Transmembrane</keyword>
<accession>A0A7G9RC22</accession>
<sequence>MTHPPEDRPPEEPTGASEAEPALDDDAVWREIIANYGDRAELPEAEEPTPAPRRSVFDRSYLDAQLEASSTELNTTASWDDEGHFVPPPPPPLPEVEPRRRLAWAGLFGAPLLMLIGVIFDYRYPTWLGGMLVLGFVGGFVYLVATMSRKRRDDWSGDDGAVV</sequence>
<organism evidence="3 4">
    <name type="scientific">Nocardioides mesophilus</name>
    <dbReference type="NCBI Taxonomy" id="433659"/>
    <lineage>
        <taxon>Bacteria</taxon>
        <taxon>Bacillati</taxon>
        <taxon>Actinomycetota</taxon>
        <taxon>Actinomycetes</taxon>
        <taxon>Propionibacteriales</taxon>
        <taxon>Nocardioidaceae</taxon>
        <taxon>Nocardioides</taxon>
    </lineage>
</organism>
<keyword evidence="2" id="KW-0472">Membrane</keyword>
<dbReference type="EMBL" id="CP060713">
    <property type="protein sequence ID" value="QNN53147.1"/>
    <property type="molecule type" value="Genomic_DNA"/>
</dbReference>
<evidence type="ECO:0000313" key="3">
    <source>
        <dbReference type="EMBL" id="QNN53147.1"/>
    </source>
</evidence>
<evidence type="ECO:0000256" key="2">
    <source>
        <dbReference type="SAM" id="Phobius"/>
    </source>
</evidence>
<evidence type="ECO:0000256" key="1">
    <source>
        <dbReference type="SAM" id="MobiDB-lite"/>
    </source>
</evidence>
<keyword evidence="4" id="KW-1185">Reference proteome</keyword>
<evidence type="ECO:0000313" key="4">
    <source>
        <dbReference type="Proteomes" id="UP000515947"/>
    </source>
</evidence>
<feature type="transmembrane region" description="Helical" evidence="2">
    <location>
        <begin position="126"/>
        <end position="145"/>
    </location>
</feature>
<dbReference type="RefSeq" id="WP_187578989.1">
    <property type="nucleotide sequence ID" value="NZ_CP060713.1"/>
</dbReference>
<feature type="region of interest" description="Disordered" evidence="1">
    <location>
        <begin position="1"/>
        <end position="27"/>
    </location>
</feature>